<dbReference type="RefSeq" id="WP_148456417.1">
    <property type="nucleotide sequence ID" value="NZ_VSFC01000052.1"/>
</dbReference>
<organism evidence="2 3">
    <name type="scientific">Formosa maritima</name>
    <dbReference type="NCBI Taxonomy" id="2592046"/>
    <lineage>
        <taxon>Bacteria</taxon>
        <taxon>Pseudomonadati</taxon>
        <taxon>Bacteroidota</taxon>
        <taxon>Flavobacteriia</taxon>
        <taxon>Flavobacteriales</taxon>
        <taxon>Flavobacteriaceae</taxon>
        <taxon>Formosa</taxon>
    </lineage>
</organism>
<keyword evidence="1" id="KW-1133">Transmembrane helix</keyword>
<accession>A0A5D0G359</accession>
<evidence type="ECO:0000313" key="2">
    <source>
        <dbReference type="EMBL" id="TYA53194.1"/>
    </source>
</evidence>
<comment type="caution">
    <text evidence="2">The sequence shown here is derived from an EMBL/GenBank/DDBJ whole genome shotgun (WGS) entry which is preliminary data.</text>
</comment>
<dbReference type="EMBL" id="VSFC01000052">
    <property type="protein sequence ID" value="TYA53194.1"/>
    <property type="molecule type" value="Genomic_DNA"/>
</dbReference>
<dbReference type="AlphaFoldDB" id="A0A5D0G359"/>
<protein>
    <submittedName>
        <fullName evidence="2">Uncharacterized protein</fullName>
    </submittedName>
</protein>
<keyword evidence="1" id="KW-0812">Transmembrane</keyword>
<keyword evidence="1" id="KW-0472">Membrane</keyword>
<dbReference type="Pfam" id="PF19578">
    <property type="entry name" value="DUF6090"/>
    <property type="match status" value="1"/>
</dbReference>
<dbReference type="Proteomes" id="UP000324550">
    <property type="component" value="Unassembled WGS sequence"/>
</dbReference>
<feature type="transmembrane region" description="Helical" evidence="1">
    <location>
        <begin position="21"/>
        <end position="42"/>
    </location>
</feature>
<evidence type="ECO:0000313" key="3">
    <source>
        <dbReference type="Proteomes" id="UP000324550"/>
    </source>
</evidence>
<name>A0A5D0G359_9FLAO</name>
<gene>
    <name evidence="2" type="ORF">FVF61_11120</name>
</gene>
<dbReference type="InterPro" id="IPR045749">
    <property type="entry name" value="DUF6090"/>
</dbReference>
<reference evidence="2 3" key="1">
    <citation type="submission" date="2019-08" db="EMBL/GenBank/DDBJ databases">
        <title>Formosa sediminis sp. nov., isolated from marine sediment.</title>
        <authorList>
            <person name="Cao W.R."/>
        </authorList>
    </citation>
    <scope>NUCLEOTIDE SEQUENCE [LARGE SCALE GENOMIC DNA]</scope>
    <source>
        <strain evidence="2 3">1494</strain>
    </source>
</reference>
<evidence type="ECO:0000256" key="1">
    <source>
        <dbReference type="SAM" id="Phobius"/>
    </source>
</evidence>
<dbReference type="OrthoDB" id="821805at2"/>
<proteinExistence type="predicted"/>
<sequence>MIKFFRHIRKSLLMENKTGKYFKYAVGEIVLVVIGILIALQINTWNNNRIEKEAEIKTLIELKNGIERDSKLMQNSLAIISQCVDRMKELKGLLKDKDYNYSQQLDTLFGAVYGVHSIRINKAFYEDLKASSLRLIKNDDIRLKIVNLFEDNYVLLDNIFAMELHINDITRPYYLKNFNNIDFLISASPNNFNELWIDTYYKNIVHYRIINLESNHIDAYNKTIPKIESLSNDINNYLKNYND</sequence>
<keyword evidence="3" id="KW-1185">Reference proteome</keyword>